<dbReference type="Proteomes" id="UP000078543">
    <property type="component" value="Unassembled WGS sequence"/>
</dbReference>
<keyword evidence="2" id="KW-1185">Reference proteome</keyword>
<gene>
    <name evidence="1" type="ORF">A6A05_19625</name>
</gene>
<dbReference type="AlphaFoldDB" id="A0A178MXE8"/>
<accession>A0A178MXE8</accession>
<comment type="caution">
    <text evidence="1">The sequence shown here is derived from an EMBL/GenBank/DDBJ whole genome shotgun (WGS) entry which is preliminary data.</text>
</comment>
<evidence type="ECO:0000313" key="1">
    <source>
        <dbReference type="EMBL" id="OAN56509.1"/>
    </source>
</evidence>
<proteinExistence type="predicted"/>
<evidence type="ECO:0000313" key="2">
    <source>
        <dbReference type="Proteomes" id="UP000078543"/>
    </source>
</evidence>
<sequence length="126" mass="14515">MADPCFAYRVIFVPKSAARASAADVAVEFVKPGSDEASEINRVLLKEVDKQRYTTGQIVKMMNSDGFPRFKQHHHTQLWKALNARDHNTGFGRPGDYRGTWVWYDSWLARVRAHCQEQKDRYVALT</sequence>
<protein>
    <submittedName>
        <fullName evidence="1">Uncharacterized protein</fullName>
    </submittedName>
</protein>
<name>A0A178MXE8_9PROT</name>
<reference evidence="1 2" key="1">
    <citation type="submission" date="2016-04" db="EMBL/GenBank/DDBJ databases">
        <title>Draft genome sequence of freshwater magnetotactic bacteria Magnetospirillum marisnigri SP-1 and Magnetospirillum moscoviense BB-1.</title>
        <authorList>
            <person name="Koziaeva V."/>
            <person name="Dziuba M.V."/>
            <person name="Ivanov T.M."/>
            <person name="Kuznetsov B."/>
            <person name="Grouzdev D.S."/>
        </authorList>
    </citation>
    <scope>NUCLEOTIDE SEQUENCE [LARGE SCALE GENOMIC DNA]</scope>
    <source>
        <strain evidence="1 2">BB-1</strain>
    </source>
</reference>
<dbReference type="EMBL" id="LWQU01000091">
    <property type="protein sequence ID" value="OAN56509.1"/>
    <property type="molecule type" value="Genomic_DNA"/>
</dbReference>
<organism evidence="1 2">
    <name type="scientific">Magnetospirillum moscoviense</name>
    <dbReference type="NCBI Taxonomy" id="1437059"/>
    <lineage>
        <taxon>Bacteria</taxon>
        <taxon>Pseudomonadati</taxon>
        <taxon>Pseudomonadota</taxon>
        <taxon>Alphaproteobacteria</taxon>
        <taxon>Rhodospirillales</taxon>
        <taxon>Rhodospirillaceae</taxon>
        <taxon>Magnetospirillum</taxon>
    </lineage>
</organism>